<protein>
    <recommendedName>
        <fullName evidence="3">Phosphatidate cytidylyltransferase</fullName>
    </recommendedName>
</protein>
<organism evidence="1 2">
    <name type="scientific">Chelonoidis abingdonii</name>
    <name type="common">Abingdon island giant tortoise</name>
    <name type="synonym">Testudo abingdonii</name>
    <dbReference type="NCBI Taxonomy" id="106734"/>
    <lineage>
        <taxon>Eukaryota</taxon>
        <taxon>Metazoa</taxon>
        <taxon>Chordata</taxon>
        <taxon>Craniata</taxon>
        <taxon>Vertebrata</taxon>
        <taxon>Euteleostomi</taxon>
        <taxon>Archelosauria</taxon>
        <taxon>Testudinata</taxon>
        <taxon>Testudines</taxon>
        <taxon>Cryptodira</taxon>
        <taxon>Durocryptodira</taxon>
        <taxon>Testudinoidea</taxon>
        <taxon>Testudinidae</taxon>
        <taxon>Chelonoidis</taxon>
    </lineage>
</organism>
<accession>A0A8C0H1M5</accession>
<dbReference type="InterPro" id="IPR015222">
    <property type="entry name" value="Tam41"/>
</dbReference>
<keyword evidence="2" id="KW-1185">Reference proteome</keyword>
<dbReference type="AlphaFoldDB" id="A0A8C0H1M5"/>
<dbReference type="UniPathway" id="UPA00557">
    <property type="reaction ID" value="UER00614"/>
</dbReference>
<name>A0A8C0H1M5_CHEAB</name>
<evidence type="ECO:0000313" key="1">
    <source>
        <dbReference type="Ensembl" id="ENSCABP00000016436.1"/>
    </source>
</evidence>
<sequence>MALPALCGSGVQFRRILAHFPQELSLAFAYGSGVFRQAGATPSQSVVSGNVQLGWAGHGRALPCYGLSSHPRASPRPVHLEGGIARLWVFTPPHAPGRGHCLVTVFTPPQCTWKRALPG</sequence>
<dbReference type="Ensembl" id="ENSCABT00000018007.1">
    <property type="protein sequence ID" value="ENSCABP00000016436.1"/>
    <property type="gene ID" value="ENSCABG00000012213.1"/>
</dbReference>
<dbReference type="Pfam" id="PF09139">
    <property type="entry name" value="Tam41_Mmp37"/>
    <property type="match status" value="1"/>
</dbReference>
<dbReference type="GO" id="GO:0004605">
    <property type="term" value="F:phosphatidate cytidylyltransferase activity"/>
    <property type="evidence" value="ECO:0007669"/>
    <property type="project" value="InterPro"/>
</dbReference>
<reference evidence="1" key="1">
    <citation type="submission" date="2025-08" db="UniProtKB">
        <authorList>
            <consortium name="Ensembl"/>
        </authorList>
    </citation>
    <scope>IDENTIFICATION</scope>
</reference>
<dbReference type="Proteomes" id="UP000694404">
    <property type="component" value="Unplaced"/>
</dbReference>
<dbReference type="GO" id="GO:0016024">
    <property type="term" value="P:CDP-diacylglycerol biosynthetic process"/>
    <property type="evidence" value="ECO:0007669"/>
    <property type="project" value="UniProtKB-UniPathway"/>
</dbReference>
<reference evidence="1" key="2">
    <citation type="submission" date="2025-09" db="UniProtKB">
        <authorList>
            <consortium name="Ensembl"/>
        </authorList>
    </citation>
    <scope>IDENTIFICATION</scope>
</reference>
<dbReference type="GeneTree" id="ENSGT00940000182413"/>
<dbReference type="GO" id="GO:0032049">
    <property type="term" value="P:cardiolipin biosynthetic process"/>
    <property type="evidence" value="ECO:0007669"/>
    <property type="project" value="InterPro"/>
</dbReference>
<proteinExistence type="predicted"/>
<evidence type="ECO:0000313" key="2">
    <source>
        <dbReference type="Proteomes" id="UP000694404"/>
    </source>
</evidence>
<evidence type="ECO:0008006" key="3">
    <source>
        <dbReference type="Google" id="ProtNLM"/>
    </source>
</evidence>